<evidence type="ECO:0000256" key="1">
    <source>
        <dbReference type="ARBA" id="ARBA00022555"/>
    </source>
</evidence>
<comment type="caution">
    <text evidence="7">The sequence shown here is derived from an EMBL/GenBank/DDBJ whole genome shotgun (WGS) entry which is preliminary data.</text>
</comment>
<sequence>MSFDGFFTRALTQELTNQLQGGRIHKIYQPFEQELQILIRKDRQVHRLAASARANYFSLYLSQDKPANPQQAPMFCMLLRKHLEGALLEEIKQYQNDRIIDFIFSGRDEIGLEQSYCLSFELMGRRSNIILINQAQGTIIDCIKHVPSNLNAYRSLTPGASFKRPPHNETQINPYDLAEADLYRFCQSHETEFKNGLAYQLIQGMGKLLAESIAYWMTEEDLSAYQALERVKSAIDYPNPSLYPQEDRVDFYALNLPQFNANKRQSYPSLSSLLESFYRVKIHQDRIKQLTGSILQKVNQVLDKDQKKLKKLAQDKKTAQAADQYRLQGELLNAFAHQVASGSQEVTLANYYNDNQPLTISLDPRLSATDNAQKYFKKYQKYRDALKYVQFEEKKTQEEIDYLEGILVQLSQADLEDVEEIKQELIKQGYVSQKPSKTKKRAQIQSKPRRYQSSDGVMIYVGRNNQQNDQLSLKKASKNHWWLHAKDIPGAHVIVESDKPSIQTLEEAAMLAAYYSKFSQSANVPVDTVQVKNLRKPNGAKPGFVIYEGQQTLYVTPSQEKVQQLTLKED</sequence>
<dbReference type="Gene3D" id="2.30.310.10">
    <property type="entry name" value="ibrinogen binding protein from staphylococcus aureus domain"/>
    <property type="match status" value="1"/>
</dbReference>
<dbReference type="Pfam" id="PF05670">
    <property type="entry name" value="NFACT-R_1"/>
    <property type="match status" value="1"/>
</dbReference>
<dbReference type="PANTHER" id="PTHR15239:SF6">
    <property type="entry name" value="RIBOSOME QUALITY CONTROL COMPLEX SUBUNIT NEMF"/>
    <property type="match status" value="1"/>
</dbReference>
<name>A0AAJ1V2E9_9LACT</name>
<dbReference type="GO" id="GO:0000049">
    <property type="term" value="F:tRNA binding"/>
    <property type="evidence" value="ECO:0007669"/>
    <property type="project" value="UniProtKB-UniRule"/>
</dbReference>
<proteinExistence type="inferred from homology"/>
<keyword evidence="4 5" id="KW-0648">Protein biosynthesis</keyword>
<dbReference type="RefSeq" id="WP_285065076.1">
    <property type="nucleotide sequence ID" value="NZ_JASOOE010000001.1"/>
</dbReference>
<dbReference type="AlphaFoldDB" id="A0AAJ1V2E9"/>
<dbReference type="GO" id="GO:0072344">
    <property type="term" value="P:rescue of stalled ribosome"/>
    <property type="evidence" value="ECO:0007669"/>
    <property type="project" value="UniProtKB-UniRule"/>
</dbReference>
<keyword evidence="3 5" id="KW-0694">RNA-binding</keyword>
<dbReference type="GO" id="GO:1990112">
    <property type="term" value="C:RQC complex"/>
    <property type="evidence" value="ECO:0007669"/>
    <property type="project" value="TreeGrafter"/>
</dbReference>
<dbReference type="EMBL" id="JASOOE010000001">
    <property type="protein sequence ID" value="MDK7186361.1"/>
    <property type="molecule type" value="Genomic_DNA"/>
</dbReference>
<gene>
    <name evidence="5" type="primary">rqcH</name>
    <name evidence="7" type="ORF">QP433_00015</name>
</gene>
<comment type="similarity">
    <text evidence="5">Belongs to the NEMF family.</text>
</comment>
<dbReference type="HAMAP" id="MF_00844_B">
    <property type="entry name" value="RqcH_B"/>
    <property type="match status" value="1"/>
</dbReference>
<organism evidence="7 8">
    <name type="scientific">Facklamia hominis</name>
    <dbReference type="NCBI Taxonomy" id="178214"/>
    <lineage>
        <taxon>Bacteria</taxon>
        <taxon>Bacillati</taxon>
        <taxon>Bacillota</taxon>
        <taxon>Bacilli</taxon>
        <taxon>Lactobacillales</taxon>
        <taxon>Aerococcaceae</taxon>
        <taxon>Facklamia</taxon>
    </lineage>
</organism>
<dbReference type="Gene3D" id="3.40.970.40">
    <property type="entry name" value="fibrinogen binding protein from staphylococcus aureus domain like"/>
    <property type="match status" value="1"/>
</dbReference>
<evidence type="ECO:0000313" key="8">
    <source>
        <dbReference type="Proteomes" id="UP001229251"/>
    </source>
</evidence>
<dbReference type="InterPro" id="IPR043682">
    <property type="entry name" value="RqcH_bacterial"/>
</dbReference>
<dbReference type="GO" id="GO:0043023">
    <property type="term" value="F:ribosomal large subunit binding"/>
    <property type="evidence" value="ECO:0007669"/>
    <property type="project" value="UniProtKB-UniRule"/>
</dbReference>
<keyword evidence="2 5" id="KW-0699">rRNA-binding</keyword>
<dbReference type="Pfam" id="PF05833">
    <property type="entry name" value="NFACT_N"/>
    <property type="match status" value="1"/>
</dbReference>
<dbReference type="Proteomes" id="UP001229251">
    <property type="component" value="Unassembled WGS sequence"/>
</dbReference>
<keyword evidence="5" id="KW-0175">Coiled coil</keyword>
<evidence type="ECO:0000313" key="7">
    <source>
        <dbReference type="EMBL" id="MDK7186361.1"/>
    </source>
</evidence>
<dbReference type="InterPro" id="IPR008532">
    <property type="entry name" value="NFACT_RNA-bd"/>
</dbReference>
<accession>A0AAJ1V2E9</accession>
<dbReference type="GO" id="GO:0019843">
    <property type="term" value="F:rRNA binding"/>
    <property type="evidence" value="ECO:0007669"/>
    <property type="project" value="UniProtKB-UniRule"/>
</dbReference>
<feature type="coiled-coil region" evidence="5">
    <location>
        <begin position="295"/>
        <end position="322"/>
    </location>
</feature>
<comment type="function">
    <text evidence="5">Key component of the ribosome quality control system (RQC), a ribosome-associated complex that mediates the extraction of incompletely synthesized nascent chains from stalled ribosomes and their subsequent degradation. RqcH recruits Ala-charged tRNA, and with RqcP directs the elongation of stalled nascent chains on 50S ribosomal subunits, leading to non-templated C-terminal alanine extensions (Ala tail). The Ala tail promotes nascent chain degradation. May add between 1 and at least 8 Ala residues. Binds to stalled 50S ribosomal subunits.</text>
</comment>
<protein>
    <recommendedName>
        <fullName evidence="5">Rqc2 homolog RqcH</fullName>
        <shortName evidence="5">RqcH</shortName>
    </recommendedName>
</protein>
<comment type="subunit">
    <text evidence="5">Associates with stalled 50S ribosomal subunits. Binds to RqcP.</text>
</comment>
<keyword evidence="1 5" id="KW-0820">tRNA-binding</keyword>
<evidence type="ECO:0000259" key="6">
    <source>
        <dbReference type="Pfam" id="PF05670"/>
    </source>
</evidence>
<reference evidence="7" key="1">
    <citation type="submission" date="2023-05" db="EMBL/GenBank/DDBJ databases">
        <title>Cataloging the Phylogenetic Diversity of Human Bladder Bacteria.</title>
        <authorList>
            <person name="Du J."/>
        </authorList>
    </citation>
    <scope>NUCLEOTIDE SEQUENCE</scope>
    <source>
        <strain evidence="7">UMB1231</strain>
    </source>
</reference>
<dbReference type="PANTHER" id="PTHR15239">
    <property type="entry name" value="NUCLEAR EXPORT MEDIATOR FACTOR NEMF"/>
    <property type="match status" value="1"/>
</dbReference>
<dbReference type="InterPro" id="IPR051608">
    <property type="entry name" value="RQC_Subunit_NEMF"/>
</dbReference>
<evidence type="ECO:0000256" key="4">
    <source>
        <dbReference type="ARBA" id="ARBA00022917"/>
    </source>
</evidence>
<evidence type="ECO:0000256" key="2">
    <source>
        <dbReference type="ARBA" id="ARBA00022730"/>
    </source>
</evidence>
<evidence type="ECO:0000256" key="5">
    <source>
        <dbReference type="HAMAP-Rule" id="MF_00844"/>
    </source>
</evidence>
<dbReference type="FunFam" id="2.30.310.10:FF:000004">
    <property type="entry name" value="Fibronectin-binding protein A"/>
    <property type="match status" value="1"/>
</dbReference>
<evidence type="ECO:0000256" key="3">
    <source>
        <dbReference type="ARBA" id="ARBA00022884"/>
    </source>
</evidence>
<feature type="domain" description="NFACT RNA-binding" evidence="6">
    <location>
        <begin position="448"/>
        <end position="539"/>
    </location>
</feature>